<accession>J7RMI5</accession>
<name>J7RMI5_HUIN7</name>
<evidence type="ECO:0000313" key="1">
    <source>
        <dbReference type="EMBL" id="CCK70773.1"/>
    </source>
</evidence>
<dbReference type="AlphaFoldDB" id="J7RMI5"/>
<dbReference type="Proteomes" id="UP000006310">
    <property type="component" value="Chromosome 6"/>
</dbReference>
<dbReference type="HOGENOM" id="CLU_1627325_0_0_1"/>
<protein>
    <submittedName>
        <fullName evidence="1">Uncharacterized protein</fullName>
    </submittedName>
</protein>
<dbReference type="KEGG" id="kng:KNAG_0F01050"/>
<dbReference type="GeneID" id="34526488"/>
<proteinExistence type="predicted"/>
<gene>
    <name evidence="1" type="primary">KNAG0F01050</name>
    <name evidence="1" type="ordered locus">KNAG_0F01050</name>
</gene>
<sequence>MKSLKRLGMSTITITTTTNNNNHSITSMSKVIIDLRTQIRTGEMSSLATVTTIEGTSNLITTITIEGTNSSITEETMGTIGSATAITTAGQREDQGSKATVSTTTGRTVNSAVMADKTTTATLLTTRTTTEIATGNCNSCKPPSYISIYFVNVIIVPYDEIIR</sequence>
<keyword evidence="2" id="KW-1185">Reference proteome</keyword>
<reference evidence="2" key="2">
    <citation type="submission" date="2012-08" db="EMBL/GenBank/DDBJ databases">
        <title>Genome sequence of Kazachstania naganishii.</title>
        <authorList>
            <person name="Gordon J.L."/>
            <person name="Armisen D."/>
            <person name="Proux-Wera E."/>
            <person name="OhEigeartaigh S.S."/>
            <person name="Byrne K.P."/>
            <person name="Wolfe K.H."/>
        </authorList>
    </citation>
    <scope>NUCLEOTIDE SEQUENCE [LARGE SCALE GENOMIC DNA]</scope>
    <source>
        <strain evidence="2">ATCC MYA-139 / BCRC 22969 / CBS 8797 / CCRC 22969 / KCTC 17520 / NBRC 10181 / NCYC 3082</strain>
    </source>
</reference>
<dbReference type="EMBL" id="HE978319">
    <property type="protein sequence ID" value="CCK70773.1"/>
    <property type="molecule type" value="Genomic_DNA"/>
</dbReference>
<evidence type="ECO:0000313" key="2">
    <source>
        <dbReference type="Proteomes" id="UP000006310"/>
    </source>
</evidence>
<organism evidence="1 2">
    <name type="scientific">Huiozyma naganishii (strain ATCC MYA-139 / BCRC 22969 / CBS 8797 / KCTC 17520 / NBRC 10181 / NCYC 3082 / Yp74L-3)</name>
    <name type="common">Yeast</name>
    <name type="synonym">Kazachstania naganishii</name>
    <dbReference type="NCBI Taxonomy" id="1071383"/>
    <lineage>
        <taxon>Eukaryota</taxon>
        <taxon>Fungi</taxon>
        <taxon>Dikarya</taxon>
        <taxon>Ascomycota</taxon>
        <taxon>Saccharomycotina</taxon>
        <taxon>Saccharomycetes</taxon>
        <taxon>Saccharomycetales</taxon>
        <taxon>Saccharomycetaceae</taxon>
        <taxon>Huiozyma</taxon>
    </lineage>
</organism>
<dbReference type="RefSeq" id="XP_022465019.1">
    <property type="nucleotide sequence ID" value="XM_022608532.1"/>
</dbReference>
<reference evidence="1 2" key="1">
    <citation type="journal article" date="2011" name="Proc. Natl. Acad. Sci. U.S.A.">
        <title>Evolutionary erosion of yeast sex chromosomes by mating-type switching accidents.</title>
        <authorList>
            <person name="Gordon J.L."/>
            <person name="Armisen D."/>
            <person name="Proux-Wera E."/>
            <person name="Oheigeartaigh S.S."/>
            <person name="Byrne K.P."/>
            <person name="Wolfe K.H."/>
        </authorList>
    </citation>
    <scope>NUCLEOTIDE SEQUENCE [LARGE SCALE GENOMIC DNA]</scope>
    <source>
        <strain evidence="2">ATCC MYA-139 / BCRC 22969 / CBS 8797 / CCRC 22969 / KCTC 17520 / NBRC 10181 / NCYC 3082</strain>
    </source>
</reference>